<protein>
    <submittedName>
        <fullName evidence="4">Uncharacterized protein</fullName>
    </submittedName>
</protein>
<keyword evidence="1 2" id="KW-0175">Coiled coil</keyword>
<feature type="compositionally biased region" description="Pro residues" evidence="3">
    <location>
        <begin position="515"/>
        <end position="533"/>
    </location>
</feature>
<gene>
    <name evidence="4" type="ORF">LWI29_019028</name>
</gene>
<dbReference type="PANTHER" id="PTHR31342:SF16">
    <property type="entry name" value="TALIN_MIDDLE DOMAIN-CONTAINING PROTEIN"/>
    <property type="match status" value="1"/>
</dbReference>
<feature type="compositionally biased region" description="Pro residues" evidence="3">
    <location>
        <begin position="346"/>
        <end position="363"/>
    </location>
</feature>
<evidence type="ECO:0000256" key="2">
    <source>
        <dbReference type="SAM" id="Coils"/>
    </source>
</evidence>
<feature type="compositionally biased region" description="Low complexity" evidence="3">
    <location>
        <begin position="156"/>
        <end position="171"/>
    </location>
</feature>
<name>A0AA39RUL4_ACESA</name>
<dbReference type="EMBL" id="JAUESC010000385">
    <property type="protein sequence ID" value="KAK0578957.1"/>
    <property type="molecule type" value="Genomic_DNA"/>
</dbReference>
<comment type="caution">
    <text evidence="4">The sequence shown here is derived from an EMBL/GenBank/DDBJ whole genome shotgun (WGS) entry which is preliminary data.</text>
</comment>
<proteinExistence type="predicted"/>
<feature type="coiled-coil region" evidence="2">
    <location>
        <begin position="716"/>
        <end position="743"/>
    </location>
</feature>
<dbReference type="Proteomes" id="UP001168877">
    <property type="component" value="Unassembled WGS sequence"/>
</dbReference>
<organism evidence="4 5">
    <name type="scientific">Acer saccharum</name>
    <name type="common">Sugar maple</name>
    <dbReference type="NCBI Taxonomy" id="4024"/>
    <lineage>
        <taxon>Eukaryota</taxon>
        <taxon>Viridiplantae</taxon>
        <taxon>Streptophyta</taxon>
        <taxon>Embryophyta</taxon>
        <taxon>Tracheophyta</taxon>
        <taxon>Spermatophyta</taxon>
        <taxon>Magnoliopsida</taxon>
        <taxon>eudicotyledons</taxon>
        <taxon>Gunneridae</taxon>
        <taxon>Pentapetalae</taxon>
        <taxon>rosids</taxon>
        <taxon>malvids</taxon>
        <taxon>Sapindales</taxon>
        <taxon>Sapindaceae</taxon>
        <taxon>Hippocastanoideae</taxon>
        <taxon>Acereae</taxon>
        <taxon>Acer</taxon>
    </lineage>
</organism>
<dbReference type="PANTHER" id="PTHR31342">
    <property type="entry name" value="PROTEIN CHUP1, CHLOROPLASTIC"/>
    <property type="match status" value="1"/>
</dbReference>
<sequence length="844" mass="91866">MRIEEKEDESCASVDDFVLMMNLKKKIFTFRDIIDLPPADDLPSISMTPLVIRTIKDLHDLYPEIIPRIRSSEMQGASLDQVLPNFCKALKSIGDSWMMNQDDSMDIFDCDIQNEENYNPEQLAECVVGILNNLIKISKEKFDMMDEDDDQKMMKDSSPGSSPISSPSQDSANVSCCASPATPTSVLPELMKARDKLSGNSYTSPLMMSLRVQAVGKLNPIDVKRLSFHMLPHADQTNLVFINKKPKMVDEDEDDDKEEEGCAADDHQKRDSSNDDDEIMKMEDCNCDGIDQMNSKGSVLDLDIEIIKTEEAPSRLDLSPNVATPSPPSPAVPAVPQPVLQQIVAAPPPPSSPLPPPPQPVPVVQPNVGFQLPPQPNVVVQTPPPPPAMSQPNLAVLQTPPPSPPMLQSNVLTLAKSLPPPPKLEILGTTPAPPPPALGMSESVLPPPPGRSVISKGAPPPPPLSIISKGAPPPPPPLSIISKGTPPPPPLSLPEKSGGVPPPPPPAPGKSSGGAPPPPPPMMGSGIPPPPPMALGKGGAPPPPPPGGGARLSLRPKKATKLKRSSQMGNLYRILKGKVEGSTHTKSSSGKRSVGGAPAGGKQGMADALAEMTKRSAYFQQIEEDVRNYSKSITEMKSSISTFQTKDMDELAKFHKQVESVLEKLTDESQVLARIEGFPSKKLEAMRTAAALYSKLNAIVIELQNWKIVAPLGQLLDKIERYFNKIKGEIEALERTKDEESKKFQSHNIHFDFQILVKIKELMVDVSSNIMELALKERREAKAAEVNGTKTEKKTTELCVKMLWRAFQFAFRVYNFAGGQDDRADKLTRELAHEIENNDPNHHH</sequence>
<evidence type="ECO:0000313" key="5">
    <source>
        <dbReference type="Proteomes" id="UP001168877"/>
    </source>
</evidence>
<reference evidence="4" key="1">
    <citation type="journal article" date="2022" name="Plant J.">
        <title>Strategies of tolerance reflected in two North American maple genomes.</title>
        <authorList>
            <person name="McEvoy S.L."/>
            <person name="Sezen U.U."/>
            <person name="Trouern-Trend A."/>
            <person name="McMahon S.M."/>
            <person name="Schaberg P.G."/>
            <person name="Yang J."/>
            <person name="Wegrzyn J.L."/>
            <person name="Swenson N.G."/>
        </authorList>
    </citation>
    <scope>NUCLEOTIDE SEQUENCE</scope>
    <source>
        <strain evidence="4">NS2018</strain>
    </source>
</reference>
<feature type="region of interest" description="Disordered" evidence="3">
    <location>
        <begin position="245"/>
        <end position="279"/>
    </location>
</feature>
<evidence type="ECO:0000256" key="1">
    <source>
        <dbReference type="ARBA" id="ARBA00023054"/>
    </source>
</evidence>
<keyword evidence="5" id="KW-1185">Reference proteome</keyword>
<feature type="compositionally biased region" description="Basic and acidic residues" evidence="3">
    <location>
        <begin position="264"/>
        <end position="279"/>
    </location>
</feature>
<feature type="region of interest" description="Disordered" evidence="3">
    <location>
        <begin position="150"/>
        <end position="179"/>
    </location>
</feature>
<accession>A0AA39RUL4</accession>
<feature type="compositionally biased region" description="Acidic residues" evidence="3">
    <location>
        <begin position="250"/>
        <end position="263"/>
    </location>
</feature>
<evidence type="ECO:0000313" key="4">
    <source>
        <dbReference type="EMBL" id="KAK0578957.1"/>
    </source>
</evidence>
<reference evidence="4" key="2">
    <citation type="submission" date="2023-06" db="EMBL/GenBank/DDBJ databases">
        <authorList>
            <person name="Swenson N.G."/>
            <person name="Wegrzyn J.L."/>
            <person name="Mcevoy S.L."/>
        </authorList>
    </citation>
    <scope>NUCLEOTIDE SEQUENCE</scope>
    <source>
        <strain evidence="4">NS2018</strain>
        <tissue evidence="4">Leaf</tissue>
    </source>
</reference>
<evidence type="ECO:0000256" key="3">
    <source>
        <dbReference type="SAM" id="MobiDB-lite"/>
    </source>
</evidence>
<dbReference type="InterPro" id="IPR040265">
    <property type="entry name" value="CHUP1/IPGA1-like"/>
</dbReference>
<dbReference type="AlphaFoldDB" id="A0AA39RUL4"/>
<feature type="compositionally biased region" description="Basic residues" evidence="3">
    <location>
        <begin position="554"/>
        <end position="564"/>
    </location>
</feature>
<feature type="region of interest" description="Disordered" evidence="3">
    <location>
        <begin position="344"/>
        <end position="602"/>
    </location>
</feature>